<proteinExistence type="predicted"/>
<dbReference type="Proteomes" id="UP000770785">
    <property type="component" value="Unassembled WGS sequence"/>
</dbReference>
<evidence type="ECO:0000313" key="2">
    <source>
        <dbReference type="EMBL" id="NJC26405.1"/>
    </source>
</evidence>
<organism evidence="2 3">
    <name type="scientific">Neolewinella antarctica</name>
    <dbReference type="NCBI Taxonomy" id="442734"/>
    <lineage>
        <taxon>Bacteria</taxon>
        <taxon>Pseudomonadati</taxon>
        <taxon>Bacteroidota</taxon>
        <taxon>Saprospiria</taxon>
        <taxon>Saprospirales</taxon>
        <taxon>Lewinellaceae</taxon>
        <taxon>Neolewinella</taxon>
    </lineage>
</organism>
<feature type="signal peptide" evidence="1">
    <location>
        <begin position="1"/>
        <end position="18"/>
    </location>
</feature>
<gene>
    <name evidence="2" type="ORF">GGR27_001904</name>
</gene>
<evidence type="ECO:0008006" key="4">
    <source>
        <dbReference type="Google" id="ProtNLM"/>
    </source>
</evidence>
<evidence type="ECO:0000256" key="1">
    <source>
        <dbReference type="SAM" id="SignalP"/>
    </source>
</evidence>
<name>A0ABX0XBG0_9BACT</name>
<keyword evidence="1" id="KW-0732">Signal</keyword>
<keyword evidence="3" id="KW-1185">Reference proteome</keyword>
<protein>
    <recommendedName>
        <fullName evidence="4">Porin</fullName>
    </recommendedName>
</protein>
<comment type="caution">
    <text evidence="2">The sequence shown here is derived from an EMBL/GenBank/DDBJ whole genome shotgun (WGS) entry which is preliminary data.</text>
</comment>
<dbReference type="EMBL" id="JAATJH010000002">
    <property type="protein sequence ID" value="NJC26405.1"/>
    <property type="molecule type" value="Genomic_DNA"/>
</dbReference>
<sequence>MQRLLMSCLFLLPSLLFAQDTPGENAPKNWFDDWTVKPILAVQGWGTYTMGHEDYDPDTDAYLPTDDRLNFMIRRLRFGSTAQIGDRLFIKFLGAADFVGTDQRAGTVGGVNNGGFPNAQIWDIFAQYKISRTSEALYVIGGYLRPPIGRESMSGALGVSSFEKSWTQWYVRQHLVGTGPGGTGGVYLGGLVPLAEKVHLDYRGGVFNAQNSGISAGRETSSLLVGRVNFMFGDAESTTWTYGLPAANSFGRRNTFAVALNVATEGGTQSAPAGIGLLGVDAVANYGMFHVEGEYHRMMRGAENDDRYNSSTYAIRAGYNFVMSTNDPDRPRYLEPTAMVYGFVGTTDAVEYPTVVATSFFGGTETVYDIGVNYHVDPGKIRLGLHYVGRTGDIGDLPADGRLSWHNMQNGIGGIRRGDYVGFEVILAY</sequence>
<accession>A0ABX0XBG0</accession>
<evidence type="ECO:0000313" key="3">
    <source>
        <dbReference type="Proteomes" id="UP000770785"/>
    </source>
</evidence>
<reference evidence="2 3" key="1">
    <citation type="submission" date="2020-03" db="EMBL/GenBank/DDBJ databases">
        <title>Genomic Encyclopedia of Type Strains, Phase IV (KMG-IV): sequencing the most valuable type-strain genomes for metagenomic binning, comparative biology and taxonomic classification.</title>
        <authorList>
            <person name="Goeker M."/>
        </authorList>
    </citation>
    <scope>NUCLEOTIDE SEQUENCE [LARGE SCALE GENOMIC DNA]</scope>
    <source>
        <strain evidence="2 3">DSM 105096</strain>
    </source>
</reference>
<dbReference type="RefSeq" id="WP_168037150.1">
    <property type="nucleotide sequence ID" value="NZ_JAATJH010000002.1"/>
</dbReference>
<feature type="chain" id="PRO_5046796442" description="Porin" evidence="1">
    <location>
        <begin position="19"/>
        <end position="429"/>
    </location>
</feature>